<reference evidence="1" key="1">
    <citation type="submission" date="2018-05" db="EMBL/GenBank/DDBJ databases">
        <authorList>
            <person name="Lanie J.A."/>
            <person name="Ng W.-L."/>
            <person name="Kazmierczak K.M."/>
            <person name="Andrzejewski T.M."/>
            <person name="Davidsen T.M."/>
            <person name="Wayne K.J."/>
            <person name="Tettelin H."/>
            <person name="Glass J.I."/>
            <person name="Rusch D."/>
            <person name="Podicherti R."/>
            <person name="Tsui H.-C.T."/>
            <person name="Winkler M.E."/>
        </authorList>
    </citation>
    <scope>NUCLEOTIDE SEQUENCE</scope>
</reference>
<protein>
    <submittedName>
        <fullName evidence="1">Uncharacterized protein</fullName>
    </submittedName>
</protein>
<dbReference type="EMBL" id="UINC01005421">
    <property type="protein sequence ID" value="SVA21223.1"/>
    <property type="molecule type" value="Genomic_DNA"/>
</dbReference>
<evidence type="ECO:0000313" key="1">
    <source>
        <dbReference type="EMBL" id="SVA21223.1"/>
    </source>
</evidence>
<proteinExistence type="predicted"/>
<accession>A0A381U439</accession>
<organism evidence="1">
    <name type="scientific">marine metagenome</name>
    <dbReference type="NCBI Taxonomy" id="408172"/>
    <lineage>
        <taxon>unclassified sequences</taxon>
        <taxon>metagenomes</taxon>
        <taxon>ecological metagenomes</taxon>
    </lineage>
</organism>
<dbReference type="AlphaFoldDB" id="A0A381U439"/>
<gene>
    <name evidence="1" type="ORF">METZ01_LOCUS74077</name>
</gene>
<name>A0A381U439_9ZZZZ</name>
<sequence>MHIEILERKILLLMLFKIFGANIL</sequence>